<dbReference type="InterPro" id="IPR000182">
    <property type="entry name" value="GNAT_dom"/>
</dbReference>
<dbReference type="AlphaFoldDB" id="A0A4U1L1S4"/>
<protein>
    <submittedName>
        <fullName evidence="2">GNAT family N-acetyltransferase</fullName>
    </submittedName>
</protein>
<reference evidence="2 3" key="1">
    <citation type="submission" date="2019-04" db="EMBL/GenBank/DDBJ databases">
        <authorList>
            <person name="Yang Y."/>
            <person name="Wei D."/>
        </authorList>
    </citation>
    <scope>NUCLEOTIDE SEQUENCE [LARGE SCALE GENOMIC DNA]</scope>
    <source>
        <strain evidence="2 3">L-1-4w-11</strain>
    </source>
</reference>
<dbReference type="Pfam" id="PF13302">
    <property type="entry name" value="Acetyltransf_3"/>
    <property type="match status" value="1"/>
</dbReference>
<dbReference type="PANTHER" id="PTHR43792:SF1">
    <property type="entry name" value="N-ACETYLTRANSFERASE DOMAIN-CONTAINING PROTEIN"/>
    <property type="match status" value="1"/>
</dbReference>
<dbReference type="GO" id="GO:0016747">
    <property type="term" value="F:acyltransferase activity, transferring groups other than amino-acyl groups"/>
    <property type="evidence" value="ECO:0007669"/>
    <property type="project" value="InterPro"/>
</dbReference>
<evidence type="ECO:0000259" key="1">
    <source>
        <dbReference type="PROSITE" id="PS51186"/>
    </source>
</evidence>
<name>A0A4U1L1S4_9SPHN</name>
<dbReference type="PROSITE" id="PS51186">
    <property type="entry name" value="GNAT"/>
    <property type="match status" value="1"/>
</dbReference>
<feature type="domain" description="N-acetyltransferase" evidence="1">
    <location>
        <begin position="7"/>
        <end position="175"/>
    </location>
</feature>
<keyword evidence="2" id="KW-0808">Transferase</keyword>
<comment type="caution">
    <text evidence="2">The sequence shown here is derived from an EMBL/GenBank/DDBJ whole genome shotgun (WGS) entry which is preliminary data.</text>
</comment>
<evidence type="ECO:0000313" key="3">
    <source>
        <dbReference type="Proteomes" id="UP000309138"/>
    </source>
</evidence>
<dbReference type="InterPro" id="IPR016181">
    <property type="entry name" value="Acyl_CoA_acyltransferase"/>
</dbReference>
<dbReference type="Gene3D" id="3.40.630.30">
    <property type="match status" value="1"/>
</dbReference>
<accession>A0A4U1L1S4</accession>
<dbReference type="InterPro" id="IPR051531">
    <property type="entry name" value="N-acetyltransferase"/>
</dbReference>
<dbReference type="SUPFAM" id="SSF55729">
    <property type="entry name" value="Acyl-CoA N-acyltransferases (Nat)"/>
    <property type="match status" value="1"/>
</dbReference>
<proteinExistence type="predicted"/>
<organism evidence="2 3">
    <name type="scientific">Sphingomonas baiyangensis</name>
    <dbReference type="NCBI Taxonomy" id="2572576"/>
    <lineage>
        <taxon>Bacteria</taxon>
        <taxon>Pseudomonadati</taxon>
        <taxon>Pseudomonadota</taxon>
        <taxon>Alphaproteobacteria</taxon>
        <taxon>Sphingomonadales</taxon>
        <taxon>Sphingomonadaceae</taxon>
        <taxon>Sphingomonas</taxon>
    </lineage>
</organism>
<dbReference type="PANTHER" id="PTHR43792">
    <property type="entry name" value="GNAT FAMILY, PUTATIVE (AFU_ORTHOLOGUE AFUA_3G00765)-RELATED-RELATED"/>
    <property type="match status" value="1"/>
</dbReference>
<keyword evidence="3" id="KW-1185">Reference proteome</keyword>
<sequence>MIETARLLLRWPEPQDFAARAATFADRETMALFGPGQDEDGVRADLARHASYHPQGLGFWSVLERESGAWVGFCGLKPGAPDTPIEREIEVGWLIARSRWGRGYATEAARAALDHAWRAFDARRAVAIVARPNAPSHAVAIRLGMQRLPALDFLHPKIDPTDPLAAMNVYAIDRPA</sequence>
<dbReference type="RefSeq" id="WP_136942754.1">
    <property type="nucleotide sequence ID" value="NZ_SWKR01000002.1"/>
</dbReference>
<dbReference type="EMBL" id="SWKR01000002">
    <property type="protein sequence ID" value="TKD50807.1"/>
    <property type="molecule type" value="Genomic_DNA"/>
</dbReference>
<gene>
    <name evidence="2" type="ORF">FBR43_08525</name>
</gene>
<dbReference type="OrthoDB" id="6293260at2"/>
<dbReference type="Proteomes" id="UP000309138">
    <property type="component" value="Unassembled WGS sequence"/>
</dbReference>
<evidence type="ECO:0000313" key="2">
    <source>
        <dbReference type="EMBL" id="TKD50807.1"/>
    </source>
</evidence>